<keyword evidence="2" id="KW-0695">RNA-directed DNA polymerase</keyword>
<dbReference type="SUPFAM" id="SSF56672">
    <property type="entry name" value="DNA/RNA polymerases"/>
    <property type="match status" value="1"/>
</dbReference>
<name>A0ABQ5FCH4_9ASTR</name>
<organism evidence="2 3">
    <name type="scientific">Tanacetum coccineum</name>
    <dbReference type="NCBI Taxonomy" id="301880"/>
    <lineage>
        <taxon>Eukaryota</taxon>
        <taxon>Viridiplantae</taxon>
        <taxon>Streptophyta</taxon>
        <taxon>Embryophyta</taxon>
        <taxon>Tracheophyta</taxon>
        <taxon>Spermatophyta</taxon>
        <taxon>Magnoliopsida</taxon>
        <taxon>eudicotyledons</taxon>
        <taxon>Gunneridae</taxon>
        <taxon>Pentapetalae</taxon>
        <taxon>asterids</taxon>
        <taxon>campanulids</taxon>
        <taxon>Asterales</taxon>
        <taxon>Asteraceae</taxon>
        <taxon>Asteroideae</taxon>
        <taxon>Anthemideae</taxon>
        <taxon>Anthemidinae</taxon>
        <taxon>Tanacetum</taxon>
    </lineage>
</organism>
<reference evidence="2" key="2">
    <citation type="submission" date="2022-01" db="EMBL/GenBank/DDBJ databases">
        <authorList>
            <person name="Yamashiro T."/>
            <person name="Shiraishi A."/>
            <person name="Satake H."/>
            <person name="Nakayama K."/>
        </authorList>
    </citation>
    <scope>NUCLEOTIDE SEQUENCE</scope>
</reference>
<gene>
    <name evidence="2" type="ORF">Tco_1004504</name>
</gene>
<dbReference type="PANTHER" id="PTHR33116">
    <property type="entry name" value="REVERSE TRANSCRIPTASE ZINC-BINDING DOMAIN-CONTAINING PROTEIN-RELATED-RELATED"/>
    <property type="match status" value="1"/>
</dbReference>
<evidence type="ECO:0000313" key="3">
    <source>
        <dbReference type="Proteomes" id="UP001151760"/>
    </source>
</evidence>
<dbReference type="PROSITE" id="PS50878">
    <property type="entry name" value="RT_POL"/>
    <property type="match status" value="1"/>
</dbReference>
<dbReference type="EMBL" id="BQNB010017248">
    <property type="protein sequence ID" value="GJT60971.1"/>
    <property type="molecule type" value="Genomic_DNA"/>
</dbReference>
<dbReference type="GO" id="GO:0003964">
    <property type="term" value="F:RNA-directed DNA polymerase activity"/>
    <property type="evidence" value="ECO:0007669"/>
    <property type="project" value="UniProtKB-KW"/>
</dbReference>
<keyword evidence="2" id="KW-0808">Transferase</keyword>
<feature type="domain" description="Reverse transcriptase" evidence="1">
    <location>
        <begin position="62"/>
        <end position="339"/>
    </location>
</feature>
<sequence length="794" mass="90974">MKSGVFRLMGLEEQPNDVNQEFFLISGIDSPKPLGEACNIDMRFPGKNILKIKHDVYMAVNHFFIHGEIPPGCNSSFIALIPKVPDANLVKDFRPISLIGSIYKIIAKILSNRLVNVLGDIVNEVQSAFIAERQMLDGPFILNEILQWCTKKKKKTLIFKVDFEKAFDSIRWDFLDDVLKEFGFRCKWRNWIQSCLTSSKGSILVNGCPTNEFQFYKGLKQGDPLSPFLFILVMESLHLSFQRIVNAGMFKGIVLDQSLCLSHMFYADDAIFLGEWSDGNISTLIHVLKCFFHASGLKINLNKSKIMGINVESAQVIQAAAKLGCLVLKCPFYYLGTRVGGSMTRVQAWQEIVEKVKSRLSKWKSKTLSIGGRLTLLKSVLGSIPVFHMSIFKVPSKVLHILESIRSHFFNGHDPGSKKASWVKWNNVLTDKKRGGLGVSSLFALNRGLMIKWVWKFLSQKDSLWTKVIVAIHGVGGKIHSEWTSTGKSCWLSILSEVRSLQRKGMYVFDYLTHKMGNGESTKFWLDHWHTRGIFKDIFPRLYALESSKDVTVSSKIGDTSLVCSFRRIPRGGIEQNQFDSLVELVRSVTIVPSADRWNWNLESTGIFSVASARRRIDEICLPNIGEETRWVKCVPIKINVLAWKIKTDALPTRFNISRRGIDIQDMSCPICDNAIESTDHLFFRCGLVRDIANKVLSWWNLDHANLNSYAEWKSWLVSIRMDSKLKKMFEGVWYSIWWYVWIYRNKLLFDERKPSKSMLIDNLIASSFYWCKYRSKASFGWNECLKNLYIIVL</sequence>
<accession>A0ABQ5FCH4</accession>
<dbReference type="PANTHER" id="PTHR33116:SF78">
    <property type="entry name" value="OS12G0587133 PROTEIN"/>
    <property type="match status" value="1"/>
</dbReference>
<comment type="caution">
    <text evidence="2">The sequence shown here is derived from an EMBL/GenBank/DDBJ whole genome shotgun (WGS) entry which is preliminary data.</text>
</comment>
<keyword evidence="2" id="KW-0548">Nucleotidyltransferase</keyword>
<reference evidence="2" key="1">
    <citation type="journal article" date="2022" name="Int. J. Mol. Sci.">
        <title>Draft Genome of Tanacetum Coccineum: Genomic Comparison of Closely Related Tanacetum-Family Plants.</title>
        <authorList>
            <person name="Yamashiro T."/>
            <person name="Shiraishi A."/>
            <person name="Nakayama K."/>
            <person name="Satake H."/>
        </authorList>
    </citation>
    <scope>NUCLEOTIDE SEQUENCE</scope>
</reference>
<protein>
    <submittedName>
        <fullName evidence="2">RNA-directed DNA polymerase, eukaryota, reverse transcriptase zinc-binding domain protein</fullName>
    </submittedName>
</protein>
<dbReference type="InterPro" id="IPR026960">
    <property type="entry name" value="RVT-Znf"/>
</dbReference>
<evidence type="ECO:0000259" key="1">
    <source>
        <dbReference type="PROSITE" id="PS50878"/>
    </source>
</evidence>
<evidence type="ECO:0000313" key="2">
    <source>
        <dbReference type="EMBL" id="GJT60971.1"/>
    </source>
</evidence>
<dbReference type="InterPro" id="IPR000477">
    <property type="entry name" value="RT_dom"/>
</dbReference>
<dbReference type="CDD" id="cd01650">
    <property type="entry name" value="RT_nLTR_like"/>
    <property type="match status" value="1"/>
</dbReference>
<proteinExistence type="predicted"/>
<dbReference type="Proteomes" id="UP001151760">
    <property type="component" value="Unassembled WGS sequence"/>
</dbReference>
<keyword evidence="3" id="KW-1185">Reference proteome</keyword>
<dbReference type="Pfam" id="PF13966">
    <property type="entry name" value="zf-RVT"/>
    <property type="match status" value="1"/>
</dbReference>
<dbReference type="InterPro" id="IPR043502">
    <property type="entry name" value="DNA/RNA_pol_sf"/>
</dbReference>
<dbReference type="Pfam" id="PF00078">
    <property type="entry name" value="RVT_1"/>
    <property type="match status" value="1"/>
</dbReference>